<evidence type="ECO:0000259" key="2">
    <source>
        <dbReference type="Pfam" id="PF13229"/>
    </source>
</evidence>
<proteinExistence type="predicted"/>
<dbReference type="InterPro" id="IPR011050">
    <property type="entry name" value="Pectin_lyase_fold/virulence"/>
</dbReference>
<protein>
    <recommendedName>
        <fullName evidence="2">Right handed beta helix domain-containing protein</fullName>
    </recommendedName>
</protein>
<dbReference type="Gene3D" id="2.160.20.10">
    <property type="entry name" value="Single-stranded right-handed beta-helix, Pectin lyase-like"/>
    <property type="match status" value="2"/>
</dbReference>
<dbReference type="Proteomes" id="UP000176609">
    <property type="component" value="Unassembled WGS sequence"/>
</dbReference>
<dbReference type="InterPro" id="IPR006626">
    <property type="entry name" value="PbH1"/>
</dbReference>
<accession>A0A1F6AQI0</accession>
<feature type="transmembrane region" description="Helical" evidence="1">
    <location>
        <begin position="32"/>
        <end position="50"/>
    </location>
</feature>
<dbReference type="AlphaFoldDB" id="A0A1F6AQI0"/>
<dbReference type="SUPFAM" id="SSF51126">
    <property type="entry name" value="Pectin lyase-like"/>
    <property type="match status" value="1"/>
</dbReference>
<name>A0A1F6AQI0_9BACT</name>
<dbReference type="InterPro" id="IPR012334">
    <property type="entry name" value="Pectin_lyas_fold"/>
</dbReference>
<feature type="domain" description="Right handed beta helix" evidence="2">
    <location>
        <begin position="425"/>
        <end position="607"/>
    </location>
</feature>
<keyword evidence="1" id="KW-0812">Transmembrane</keyword>
<dbReference type="EMBL" id="MFJR01000007">
    <property type="protein sequence ID" value="OGG26946.1"/>
    <property type="molecule type" value="Genomic_DNA"/>
</dbReference>
<reference evidence="3 4" key="1">
    <citation type="journal article" date="2016" name="Nat. Commun.">
        <title>Thousands of microbial genomes shed light on interconnected biogeochemical processes in an aquifer system.</title>
        <authorList>
            <person name="Anantharaman K."/>
            <person name="Brown C.T."/>
            <person name="Hug L.A."/>
            <person name="Sharon I."/>
            <person name="Castelle C.J."/>
            <person name="Probst A.J."/>
            <person name="Thomas B.C."/>
            <person name="Singh A."/>
            <person name="Wilkins M.J."/>
            <person name="Karaoz U."/>
            <person name="Brodie E.L."/>
            <person name="Williams K.H."/>
            <person name="Hubbard S.S."/>
            <person name="Banfield J.F."/>
        </authorList>
    </citation>
    <scope>NUCLEOTIDE SEQUENCE [LARGE SCALE GENOMIC DNA]</scope>
</reference>
<dbReference type="InterPro" id="IPR039448">
    <property type="entry name" value="Beta_helix"/>
</dbReference>
<keyword evidence="1" id="KW-0472">Membrane</keyword>
<comment type="caution">
    <text evidence="3">The sequence shown here is derived from an EMBL/GenBank/DDBJ whole genome shotgun (WGS) entry which is preliminary data.</text>
</comment>
<evidence type="ECO:0000313" key="3">
    <source>
        <dbReference type="EMBL" id="OGG26946.1"/>
    </source>
</evidence>
<sequence length="740" mass="83666">MNIYIEKSLNFLTPIINFHDYIIERLSKSIKYWLLAITVIFVSLLFSFYLKLGTTNEIYLYVSIKGDNRNGGTIDKPFQSIQQAIDIALKSPNTSYTIKIFPGIYREAINIKDTSNRQIKIKIQALDKISGKAILSGSEPTLNYSWNLCDKQKCNNFPEMAINHIYYTTLDWEETPYFIVKQSQNGITQQLYTARDPDFQITTPWKYHEHWWTVENQIPSKYSILDYDHLSKLNNLTGTNILIIDGADRCGTFLYQKTIDKFNKNQGEITFNKPVGFSIFGSQETGIGPNTKYFVEGNKQFLNSPGEWVYDSGEKKLYLWPPDDIHPAKLPLEIAKRYSGMKIVSANNLEIDGVEIRNINYSTDNINGAVIINPSKNETVENIIFKNSSINNSGNGIIISADSERSNINKIDVSDLKIHSLLKNAIFSLNARNIRIENSEIYNSGQYFNENGINIIRTNNVRLLNNKIHDTGYNGVQIVGYEKSDKEIKNVLIENNTIYNSCQSSSFCAALKLYGGKYNNTIVRKNVLKDNIGWSYCQEKTSGKNQAHGLFISNASGITVDSNTSLNNTLAGFHVYPRQIEANNNIFTNNLAGNSRFGIDLANGDSAHDADKNVIATRHDNTVIKNNIFWNNGIGSNLDVADPEKVFNDYNAYIDNGTNILNHGNESEEWNKNSIVTAKKAFKNAGKYDFNLPLLSPLKGRGEPQLKNPFLQFQLEFFGLGNDIGPCKFRWIGNSCSVLN</sequence>
<dbReference type="Pfam" id="PF13229">
    <property type="entry name" value="Beta_helix"/>
    <property type="match status" value="1"/>
</dbReference>
<dbReference type="SMART" id="SM00710">
    <property type="entry name" value="PbH1"/>
    <property type="match status" value="9"/>
</dbReference>
<dbReference type="PANTHER" id="PTHR36453:SF1">
    <property type="entry name" value="RIGHT HANDED BETA HELIX DOMAIN-CONTAINING PROTEIN"/>
    <property type="match status" value="1"/>
</dbReference>
<evidence type="ECO:0000256" key="1">
    <source>
        <dbReference type="SAM" id="Phobius"/>
    </source>
</evidence>
<keyword evidence="1" id="KW-1133">Transmembrane helix</keyword>
<gene>
    <name evidence="3" type="ORF">A2960_02255</name>
</gene>
<evidence type="ECO:0000313" key="4">
    <source>
        <dbReference type="Proteomes" id="UP000176609"/>
    </source>
</evidence>
<organism evidence="3 4">
    <name type="scientific">Candidatus Gottesmanbacteria bacterium RIFCSPLOWO2_01_FULL_39_12b</name>
    <dbReference type="NCBI Taxonomy" id="1798388"/>
    <lineage>
        <taxon>Bacteria</taxon>
        <taxon>Candidatus Gottesmaniibacteriota</taxon>
    </lineage>
</organism>
<dbReference type="PANTHER" id="PTHR36453">
    <property type="entry name" value="SECRETED PROTEIN-RELATED"/>
    <property type="match status" value="1"/>
</dbReference>